<feature type="compositionally biased region" description="Gly residues" evidence="6">
    <location>
        <begin position="224"/>
        <end position="240"/>
    </location>
</feature>
<feature type="transmembrane region" description="Helical" evidence="7">
    <location>
        <begin position="401"/>
        <end position="425"/>
    </location>
</feature>
<protein>
    <submittedName>
        <fullName evidence="8">MFS transporter</fullName>
    </submittedName>
</protein>
<keyword evidence="4 7" id="KW-1133">Transmembrane helix</keyword>
<dbReference type="EMBL" id="JBHSPW010000004">
    <property type="protein sequence ID" value="MFC5893368.1"/>
    <property type="molecule type" value="Genomic_DNA"/>
</dbReference>
<feature type="transmembrane region" description="Helical" evidence="7">
    <location>
        <begin position="16"/>
        <end position="41"/>
    </location>
</feature>
<comment type="subcellular location">
    <subcellularLocation>
        <location evidence="1">Cell membrane</location>
        <topology evidence="1">Multi-pass membrane protein</topology>
    </subcellularLocation>
</comment>
<feature type="transmembrane region" description="Helical" evidence="7">
    <location>
        <begin position="275"/>
        <end position="297"/>
    </location>
</feature>
<evidence type="ECO:0000256" key="3">
    <source>
        <dbReference type="ARBA" id="ARBA00022692"/>
    </source>
</evidence>
<feature type="transmembrane region" description="Helical" evidence="7">
    <location>
        <begin position="337"/>
        <end position="354"/>
    </location>
</feature>
<dbReference type="PANTHER" id="PTHR23513:SF6">
    <property type="entry name" value="MAJOR FACILITATOR SUPERFAMILY ASSOCIATED DOMAIN-CONTAINING PROTEIN"/>
    <property type="match status" value="1"/>
</dbReference>
<sequence>MTGSREPLGRRFNRLWAAYTVSAFGTRLAFNALPLTALLLLHAGPTQVAALSAVGAAVGAVAAVPLGPWVERRRKRPVMIATDLVRCAAMLSIPAAYALGLLGFVQLLVVSVVVGAADIAFAAASGAFLKSLLPPERLLRANGRLEATTWTTTMLGPPLGGAAVGVLGPMLTVTVDAVSYLLSALGLRAVGGGEPRPGGVPGPRTESAPGGDTDAGRRAPDGAEAGGPGAGGAEADGSGPGAPEPGEAAARPRTRAADLLTGWRFLLGDPALRPLFLNTMLVNGLIMATEPLLTVLLVERLGFAPWAYGLAFALPCAGGLLGSRLARPLVARYGRRAVLLTAGTLRVCWLPWLALTGPGVGGFALVVAVELAMICCIGVYNPVLVTYRLERIPADRVARVLAAWSVTSRASIAALTALGGLLAAVAGPRTALLTAGLLALTTPLLLIGAARTVRDAAPETPEVPAR</sequence>
<organism evidence="8 9">
    <name type="scientific">Streptomyces ramulosus</name>
    <dbReference type="NCBI Taxonomy" id="47762"/>
    <lineage>
        <taxon>Bacteria</taxon>
        <taxon>Bacillati</taxon>
        <taxon>Actinomycetota</taxon>
        <taxon>Actinomycetes</taxon>
        <taxon>Kitasatosporales</taxon>
        <taxon>Streptomycetaceae</taxon>
        <taxon>Streptomyces</taxon>
    </lineage>
</organism>
<feature type="transmembrane region" description="Helical" evidence="7">
    <location>
        <begin position="360"/>
        <end position="380"/>
    </location>
</feature>
<gene>
    <name evidence="8" type="ORF">ACFP3M_11135</name>
</gene>
<accession>A0ABW1FIL0</accession>
<evidence type="ECO:0000313" key="9">
    <source>
        <dbReference type="Proteomes" id="UP001596241"/>
    </source>
</evidence>
<comment type="caution">
    <text evidence="8">The sequence shown here is derived from an EMBL/GenBank/DDBJ whole genome shotgun (WGS) entry which is preliminary data.</text>
</comment>
<dbReference type="Pfam" id="PF07690">
    <property type="entry name" value="MFS_1"/>
    <property type="match status" value="1"/>
</dbReference>
<dbReference type="CDD" id="cd06173">
    <property type="entry name" value="MFS_MefA_like"/>
    <property type="match status" value="1"/>
</dbReference>
<feature type="region of interest" description="Disordered" evidence="6">
    <location>
        <begin position="192"/>
        <end position="253"/>
    </location>
</feature>
<dbReference type="Proteomes" id="UP001596241">
    <property type="component" value="Unassembled WGS sequence"/>
</dbReference>
<feature type="transmembrane region" description="Helical" evidence="7">
    <location>
        <begin position="431"/>
        <end position="450"/>
    </location>
</feature>
<name>A0ABW1FIL0_9ACTN</name>
<dbReference type="InterPro" id="IPR011701">
    <property type="entry name" value="MFS"/>
</dbReference>
<dbReference type="InterPro" id="IPR036259">
    <property type="entry name" value="MFS_trans_sf"/>
</dbReference>
<proteinExistence type="predicted"/>
<dbReference type="RefSeq" id="WP_345079436.1">
    <property type="nucleotide sequence ID" value="NZ_BAAAWG010000004.1"/>
</dbReference>
<feature type="transmembrane region" description="Helical" evidence="7">
    <location>
        <begin position="47"/>
        <end position="66"/>
    </location>
</feature>
<keyword evidence="2" id="KW-1003">Cell membrane</keyword>
<keyword evidence="3 7" id="KW-0812">Transmembrane</keyword>
<keyword evidence="5 7" id="KW-0472">Membrane</keyword>
<evidence type="ECO:0000256" key="1">
    <source>
        <dbReference type="ARBA" id="ARBA00004651"/>
    </source>
</evidence>
<evidence type="ECO:0000256" key="2">
    <source>
        <dbReference type="ARBA" id="ARBA00022475"/>
    </source>
</evidence>
<reference evidence="9" key="1">
    <citation type="journal article" date="2019" name="Int. J. Syst. Evol. Microbiol.">
        <title>The Global Catalogue of Microorganisms (GCM) 10K type strain sequencing project: providing services to taxonomists for standard genome sequencing and annotation.</title>
        <authorList>
            <consortium name="The Broad Institute Genomics Platform"/>
            <consortium name="The Broad Institute Genome Sequencing Center for Infectious Disease"/>
            <person name="Wu L."/>
            <person name="Ma J."/>
        </authorList>
    </citation>
    <scope>NUCLEOTIDE SEQUENCE [LARGE SCALE GENOMIC DNA]</scope>
    <source>
        <strain evidence="9">CGMCC 1.15809</strain>
    </source>
</reference>
<evidence type="ECO:0000256" key="5">
    <source>
        <dbReference type="ARBA" id="ARBA00023136"/>
    </source>
</evidence>
<keyword evidence="9" id="KW-1185">Reference proteome</keyword>
<dbReference type="SUPFAM" id="SSF103473">
    <property type="entry name" value="MFS general substrate transporter"/>
    <property type="match status" value="1"/>
</dbReference>
<feature type="transmembrane region" description="Helical" evidence="7">
    <location>
        <begin position="303"/>
        <end position="325"/>
    </location>
</feature>
<dbReference type="Gene3D" id="1.20.1250.20">
    <property type="entry name" value="MFS general substrate transporter like domains"/>
    <property type="match status" value="1"/>
</dbReference>
<evidence type="ECO:0000313" key="8">
    <source>
        <dbReference type="EMBL" id="MFC5893368.1"/>
    </source>
</evidence>
<dbReference type="PANTHER" id="PTHR23513">
    <property type="entry name" value="INTEGRAL MEMBRANE EFFLUX PROTEIN-RELATED"/>
    <property type="match status" value="1"/>
</dbReference>
<evidence type="ECO:0000256" key="7">
    <source>
        <dbReference type="SAM" id="Phobius"/>
    </source>
</evidence>
<evidence type="ECO:0000256" key="4">
    <source>
        <dbReference type="ARBA" id="ARBA00022989"/>
    </source>
</evidence>
<evidence type="ECO:0000256" key="6">
    <source>
        <dbReference type="SAM" id="MobiDB-lite"/>
    </source>
</evidence>
<feature type="compositionally biased region" description="Gly residues" evidence="6">
    <location>
        <begin position="192"/>
        <end position="201"/>
    </location>
</feature>